<evidence type="ECO:0000256" key="1">
    <source>
        <dbReference type="SAM" id="MobiDB-lite"/>
    </source>
</evidence>
<accession>A0AAD3Y2A5</accession>
<evidence type="ECO:0000313" key="2">
    <source>
        <dbReference type="EMBL" id="GMH24809.1"/>
    </source>
</evidence>
<evidence type="ECO:0000313" key="3">
    <source>
        <dbReference type="Proteomes" id="UP001279734"/>
    </source>
</evidence>
<sequence>MPSFKNKPQQRGPASSNPKANKEARFMPLSHSRCLIAAKASQIILHLLVSTTGYTGYQAKAAGFIKIEIYSQQHLSIPQRRNIFKMHQKSHQHKDSNNKHAIAIAAKTPNKASSLHLRLVAERTKNHEKQHWDPRSRSKMDSKGVAAARARFGGEDMGIIWTNPSSKIQGITAQPLNPHSLNRQTARSTSCHQKFRWSLDQGNIYNFSQRVLPVGPVLRLTKLFLPWWMVFGKELFGVLLKLPSLLWFFFFKFQIDWVSPSQLLAGLPRPRMLGLLWLSGPVWF</sequence>
<dbReference type="AlphaFoldDB" id="A0AAD3Y2A5"/>
<keyword evidence="3" id="KW-1185">Reference proteome</keyword>
<feature type="compositionally biased region" description="Polar residues" evidence="1">
    <location>
        <begin position="1"/>
        <end position="19"/>
    </location>
</feature>
<feature type="region of interest" description="Disordered" evidence="1">
    <location>
        <begin position="1"/>
        <end position="21"/>
    </location>
</feature>
<name>A0AAD3Y2A5_NEPGR</name>
<protein>
    <submittedName>
        <fullName evidence="2">Uncharacterized protein</fullName>
    </submittedName>
</protein>
<dbReference type="EMBL" id="BSYO01000028">
    <property type="protein sequence ID" value="GMH24809.1"/>
    <property type="molecule type" value="Genomic_DNA"/>
</dbReference>
<gene>
    <name evidence="2" type="ORF">Nepgr_026652</name>
</gene>
<comment type="caution">
    <text evidence="2">The sequence shown here is derived from an EMBL/GenBank/DDBJ whole genome shotgun (WGS) entry which is preliminary data.</text>
</comment>
<organism evidence="2 3">
    <name type="scientific">Nepenthes gracilis</name>
    <name type="common">Slender pitcher plant</name>
    <dbReference type="NCBI Taxonomy" id="150966"/>
    <lineage>
        <taxon>Eukaryota</taxon>
        <taxon>Viridiplantae</taxon>
        <taxon>Streptophyta</taxon>
        <taxon>Embryophyta</taxon>
        <taxon>Tracheophyta</taxon>
        <taxon>Spermatophyta</taxon>
        <taxon>Magnoliopsida</taxon>
        <taxon>eudicotyledons</taxon>
        <taxon>Gunneridae</taxon>
        <taxon>Pentapetalae</taxon>
        <taxon>Caryophyllales</taxon>
        <taxon>Nepenthaceae</taxon>
        <taxon>Nepenthes</taxon>
    </lineage>
</organism>
<proteinExistence type="predicted"/>
<reference evidence="2" key="1">
    <citation type="submission" date="2023-05" db="EMBL/GenBank/DDBJ databases">
        <title>Nepenthes gracilis genome sequencing.</title>
        <authorList>
            <person name="Fukushima K."/>
        </authorList>
    </citation>
    <scope>NUCLEOTIDE SEQUENCE</scope>
    <source>
        <strain evidence="2">SING2019-196</strain>
    </source>
</reference>
<dbReference type="Proteomes" id="UP001279734">
    <property type="component" value="Unassembled WGS sequence"/>
</dbReference>